<dbReference type="EMBL" id="MN738916">
    <property type="protein sequence ID" value="QHT31243.1"/>
    <property type="molecule type" value="Genomic_DNA"/>
</dbReference>
<organism evidence="1">
    <name type="scientific">viral metagenome</name>
    <dbReference type="NCBI Taxonomy" id="1070528"/>
    <lineage>
        <taxon>unclassified sequences</taxon>
        <taxon>metagenomes</taxon>
        <taxon>organismal metagenomes</taxon>
    </lineage>
</organism>
<dbReference type="SUPFAM" id="SSF53448">
    <property type="entry name" value="Nucleotide-diphospho-sugar transferases"/>
    <property type="match status" value="1"/>
</dbReference>
<dbReference type="InterPro" id="IPR029044">
    <property type="entry name" value="Nucleotide-diphossugar_trans"/>
</dbReference>
<sequence length="264" mass="31156">MNNIIFGVYNGYDSLKTANGGIYYFMKSLRKHNPDCKVVIICEKHNIFNELELFSKEMNFEIFTDFNVKYSMMYYRFEIYRNYLNHLNEQNIKFDKILLSDINDVIFQEDPFSILFTEELYCALEHNTFCQDTYSSNLNMYWAQESNHLSENNYESYKHNNVVCAGTILGSYLGIVKYLDFYKNTQDGKIVNDQGLLNVYVYNYLSSKKLLPYKESKILTLDGLLFDSLNIDTNKNVLNSNNEKYSIIHQINRCNLPFMLSLVE</sequence>
<dbReference type="AlphaFoldDB" id="A0A6C0ERT4"/>
<evidence type="ECO:0008006" key="2">
    <source>
        <dbReference type="Google" id="ProtNLM"/>
    </source>
</evidence>
<protein>
    <recommendedName>
        <fullName evidence="2">Nucleotide-diphospho-sugar transferase domain-containing protein</fullName>
    </recommendedName>
</protein>
<accession>A0A6C0ERT4</accession>
<reference evidence="1" key="1">
    <citation type="journal article" date="2020" name="Nature">
        <title>Giant virus diversity and host interactions through global metagenomics.</title>
        <authorList>
            <person name="Schulz F."/>
            <person name="Roux S."/>
            <person name="Paez-Espino D."/>
            <person name="Jungbluth S."/>
            <person name="Walsh D.A."/>
            <person name="Denef V.J."/>
            <person name="McMahon K.D."/>
            <person name="Konstantinidis K.T."/>
            <person name="Eloe-Fadrosh E.A."/>
            <person name="Kyrpides N.C."/>
            <person name="Woyke T."/>
        </authorList>
    </citation>
    <scope>NUCLEOTIDE SEQUENCE</scope>
    <source>
        <strain evidence="1">GVMAG-M-3300009155-2</strain>
    </source>
</reference>
<evidence type="ECO:0000313" key="1">
    <source>
        <dbReference type="EMBL" id="QHT31243.1"/>
    </source>
</evidence>
<proteinExistence type="predicted"/>
<name>A0A6C0ERT4_9ZZZZ</name>